<sequence length="449" mass="50065">MIRLLPLLGILLCTGVRAQDSLRLSLSDAIQRGLENNYQIRIATNELEVARNNDDYALTQKYPTISLGLSPGVGYRNQSNPASIVVQSTTTSYSVAPTAQLNWVLFNGGRIAINKERLGTLAELSAGQLQLQIENSVQDIIDAYYTAVVQEEQIRVRQRVLGLSRDRIDYQQVRREFGQGGTFDELQARDAYLSDSTNLVVQRVNYANAVRNLLQLMGETVLNQPVALTTALTYEETDYDPAALEAQLLAANRNLQNLLINRDLAALQTRLIETERLPTIGIGAGVNYDIAVQTGTQTFEFGGDQPGREQELPGVAARTLAGNIGFTASYLLFDGGNRRVRIQSSRLQEMTAQLDYQSAQQQLRTALYNTLALYDNQTRIIGITQQLIDNAERNIEIAAERFRGGTINSFDYRQIQLNYANAEFQLLNALLNLKQTETELLRVTGQIIR</sequence>
<evidence type="ECO:0000256" key="7">
    <source>
        <dbReference type="ARBA" id="ARBA00023237"/>
    </source>
</evidence>
<evidence type="ECO:0000256" key="1">
    <source>
        <dbReference type="ARBA" id="ARBA00004442"/>
    </source>
</evidence>
<gene>
    <name evidence="8" type="ORF">LEM8419_02140</name>
</gene>
<keyword evidence="7" id="KW-0998">Cell outer membrane</keyword>
<accession>A0ABM9B2A3</accession>
<evidence type="ECO:0000256" key="6">
    <source>
        <dbReference type="ARBA" id="ARBA00023136"/>
    </source>
</evidence>
<proteinExistence type="inferred from homology"/>
<reference evidence="8" key="1">
    <citation type="submission" date="2021-12" db="EMBL/GenBank/DDBJ databases">
        <authorList>
            <person name="Rodrigo-Torres L."/>
            <person name="Arahal R. D."/>
            <person name="Lucena T."/>
        </authorList>
    </citation>
    <scope>NUCLEOTIDE SEQUENCE</scope>
    <source>
        <strain evidence="8">CECT 8419</strain>
    </source>
</reference>
<dbReference type="SUPFAM" id="SSF56954">
    <property type="entry name" value="Outer membrane efflux proteins (OEP)"/>
    <property type="match status" value="1"/>
</dbReference>
<keyword evidence="3" id="KW-0813">Transport</keyword>
<comment type="similarity">
    <text evidence="2">Belongs to the outer membrane factor (OMF) (TC 1.B.17) family.</text>
</comment>
<organism evidence="8 9">
    <name type="scientific">Neolewinella maritima</name>
    <dbReference type="NCBI Taxonomy" id="1383882"/>
    <lineage>
        <taxon>Bacteria</taxon>
        <taxon>Pseudomonadati</taxon>
        <taxon>Bacteroidota</taxon>
        <taxon>Saprospiria</taxon>
        <taxon>Saprospirales</taxon>
        <taxon>Lewinellaceae</taxon>
        <taxon>Neolewinella</taxon>
    </lineage>
</organism>
<dbReference type="InterPro" id="IPR051906">
    <property type="entry name" value="TolC-like"/>
</dbReference>
<keyword evidence="9" id="KW-1185">Reference proteome</keyword>
<protein>
    <recommendedName>
        <fullName evidence="10">TolC family protein</fullName>
    </recommendedName>
</protein>
<dbReference type="Gene3D" id="1.20.1600.10">
    <property type="entry name" value="Outer membrane efflux proteins (OEP)"/>
    <property type="match status" value="1"/>
</dbReference>
<dbReference type="InterPro" id="IPR003423">
    <property type="entry name" value="OMP_efflux"/>
</dbReference>
<dbReference type="RefSeq" id="WP_238751089.1">
    <property type="nucleotide sequence ID" value="NZ_CAKLPZ010000002.1"/>
</dbReference>
<keyword evidence="5" id="KW-0812">Transmembrane</keyword>
<evidence type="ECO:0000313" key="8">
    <source>
        <dbReference type="EMBL" id="CAH1001241.1"/>
    </source>
</evidence>
<keyword evidence="6" id="KW-0472">Membrane</keyword>
<evidence type="ECO:0000256" key="2">
    <source>
        <dbReference type="ARBA" id="ARBA00007613"/>
    </source>
</evidence>
<evidence type="ECO:0000256" key="3">
    <source>
        <dbReference type="ARBA" id="ARBA00022448"/>
    </source>
</evidence>
<comment type="subcellular location">
    <subcellularLocation>
        <location evidence="1">Cell outer membrane</location>
    </subcellularLocation>
</comment>
<evidence type="ECO:0000256" key="5">
    <source>
        <dbReference type="ARBA" id="ARBA00022692"/>
    </source>
</evidence>
<dbReference type="EMBL" id="CAKLPZ010000002">
    <property type="protein sequence ID" value="CAH1001241.1"/>
    <property type="molecule type" value="Genomic_DNA"/>
</dbReference>
<evidence type="ECO:0000313" key="9">
    <source>
        <dbReference type="Proteomes" id="UP000837803"/>
    </source>
</evidence>
<comment type="caution">
    <text evidence="8">The sequence shown here is derived from an EMBL/GenBank/DDBJ whole genome shotgun (WGS) entry which is preliminary data.</text>
</comment>
<dbReference type="Proteomes" id="UP000837803">
    <property type="component" value="Unassembled WGS sequence"/>
</dbReference>
<keyword evidence="4" id="KW-1134">Transmembrane beta strand</keyword>
<dbReference type="Pfam" id="PF02321">
    <property type="entry name" value="OEP"/>
    <property type="match status" value="2"/>
</dbReference>
<dbReference type="PANTHER" id="PTHR30026:SF20">
    <property type="entry name" value="OUTER MEMBRANE PROTEIN TOLC"/>
    <property type="match status" value="1"/>
</dbReference>
<evidence type="ECO:0000256" key="4">
    <source>
        <dbReference type="ARBA" id="ARBA00022452"/>
    </source>
</evidence>
<name>A0ABM9B2A3_9BACT</name>
<dbReference type="PANTHER" id="PTHR30026">
    <property type="entry name" value="OUTER MEMBRANE PROTEIN TOLC"/>
    <property type="match status" value="1"/>
</dbReference>
<evidence type="ECO:0008006" key="10">
    <source>
        <dbReference type="Google" id="ProtNLM"/>
    </source>
</evidence>